<evidence type="ECO:0008006" key="5">
    <source>
        <dbReference type="Google" id="ProtNLM"/>
    </source>
</evidence>
<dbReference type="GO" id="GO:0009099">
    <property type="term" value="P:L-valine biosynthetic process"/>
    <property type="evidence" value="ECO:0007669"/>
    <property type="project" value="TreeGrafter"/>
</dbReference>
<evidence type="ECO:0000313" key="4">
    <source>
        <dbReference type="EMBL" id="SVE13509.1"/>
    </source>
</evidence>
<dbReference type="EMBL" id="UINC01196483">
    <property type="protein sequence ID" value="SVE13509.1"/>
    <property type="molecule type" value="Genomic_DNA"/>
</dbReference>
<dbReference type="InterPro" id="IPR012000">
    <property type="entry name" value="Thiamin_PyroP_enz_cen_dom"/>
</dbReference>
<dbReference type="GO" id="GO:0030976">
    <property type="term" value="F:thiamine pyrophosphate binding"/>
    <property type="evidence" value="ECO:0007669"/>
    <property type="project" value="InterPro"/>
</dbReference>
<dbReference type="CDD" id="cd07035">
    <property type="entry name" value="TPP_PYR_POX_like"/>
    <property type="match status" value="1"/>
</dbReference>
<evidence type="ECO:0000259" key="3">
    <source>
        <dbReference type="Pfam" id="PF02776"/>
    </source>
</evidence>
<dbReference type="GO" id="GO:0005948">
    <property type="term" value="C:acetolactate synthase complex"/>
    <property type="evidence" value="ECO:0007669"/>
    <property type="project" value="TreeGrafter"/>
</dbReference>
<dbReference type="Gene3D" id="3.40.50.1220">
    <property type="entry name" value="TPP-binding domain"/>
    <property type="match status" value="1"/>
</dbReference>
<comment type="similarity">
    <text evidence="1">Belongs to the TPP enzyme family.</text>
</comment>
<dbReference type="Pfam" id="PF02776">
    <property type="entry name" value="TPP_enzyme_N"/>
    <property type="match status" value="1"/>
</dbReference>
<dbReference type="GO" id="GO:0003984">
    <property type="term" value="F:acetolactate synthase activity"/>
    <property type="evidence" value="ECO:0007669"/>
    <property type="project" value="TreeGrafter"/>
</dbReference>
<dbReference type="GO" id="GO:0009097">
    <property type="term" value="P:isoleucine biosynthetic process"/>
    <property type="evidence" value="ECO:0007669"/>
    <property type="project" value="TreeGrafter"/>
</dbReference>
<sequence>TQNIQIYDSLLRCGAGVIDHYLVRHEYASTIMADGYARATGEVGVALTVPGPGASNASTGLLEAFTDCVPVLLITGQSESRFYHRHPSKMFHGLDQMSFFEPITKYCAIARTVEDIPRLVTEAFRAMRSGRPGPAMLEFPQDVILGEGEALVPPRVQRAEDGEPDAAAIAWAAQRIREAERPILLAGSAVISGDACRELRELAEKLQAPVAVTRLGKGALREDHPLALSNIGGFLGTEALNLADCAVA</sequence>
<gene>
    <name evidence="4" type="ORF">METZ01_LOCUS466363</name>
</gene>
<organism evidence="4">
    <name type="scientific">marine metagenome</name>
    <dbReference type="NCBI Taxonomy" id="408172"/>
    <lineage>
        <taxon>unclassified sequences</taxon>
        <taxon>metagenomes</taxon>
        <taxon>ecological metagenomes</taxon>
    </lineage>
</organism>
<dbReference type="SUPFAM" id="SSF52518">
    <property type="entry name" value="Thiamin diphosphate-binding fold (THDP-binding)"/>
    <property type="match status" value="1"/>
</dbReference>
<feature type="non-terminal residue" evidence="4">
    <location>
        <position position="248"/>
    </location>
</feature>
<accession>A0A383B162</accession>
<feature type="domain" description="Thiamine pyrophosphate enzyme central" evidence="2">
    <location>
        <begin position="169"/>
        <end position="243"/>
    </location>
</feature>
<dbReference type="SUPFAM" id="SSF52467">
    <property type="entry name" value="DHS-like NAD/FAD-binding domain"/>
    <property type="match status" value="1"/>
</dbReference>
<dbReference type="InterPro" id="IPR045229">
    <property type="entry name" value="TPP_enz"/>
</dbReference>
<dbReference type="GO" id="GO:0050660">
    <property type="term" value="F:flavin adenine dinucleotide binding"/>
    <property type="evidence" value="ECO:0007669"/>
    <property type="project" value="TreeGrafter"/>
</dbReference>
<feature type="non-terminal residue" evidence="4">
    <location>
        <position position="1"/>
    </location>
</feature>
<feature type="domain" description="Thiamine pyrophosphate enzyme N-terminal TPP-binding" evidence="3">
    <location>
        <begin position="3"/>
        <end position="98"/>
    </location>
</feature>
<protein>
    <recommendedName>
        <fullName evidence="5">Thiamine pyrophosphate enzyme N-terminal TPP-binding domain-containing protein</fullName>
    </recommendedName>
</protein>
<dbReference type="Pfam" id="PF00205">
    <property type="entry name" value="TPP_enzyme_M"/>
    <property type="match status" value="1"/>
</dbReference>
<evidence type="ECO:0000256" key="1">
    <source>
        <dbReference type="ARBA" id="ARBA00007812"/>
    </source>
</evidence>
<evidence type="ECO:0000259" key="2">
    <source>
        <dbReference type="Pfam" id="PF00205"/>
    </source>
</evidence>
<dbReference type="PANTHER" id="PTHR18968">
    <property type="entry name" value="THIAMINE PYROPHOSPHATE ENZYMES"/>
    <property type="match status" value="1"/>
</dbReference>
<dbReference type="Gene3D" id="3.40.50.970">
    <property type="match status" value="1"/>
</dbReference>
<proteinExistence type="inferred from homology"/>
<dbReference type="InterPro" id="IPR029035">
    <property type="entry name" value="DHS-like_NAD/FAD-binding_dom"/>
</dbReference>
<dbReference type="InterPro" id="IPR012001">
    <property type="entry name" value="Thiamin_PyroP_enz_TPP-bd_dom"/>
</dbReference>
<name>A0A383B162_9ZZZZ</name>
<dbReference type="PANTHER" id="PTHR18968:SF13">
    <property type="entry name" value="ACETOLACTATE SYNTHASE CATALYTIC SUBUNIT, MITOCHONDRIAL"/>
    <property type="match status" value="1"/>
</dbReference>
<dbReference type="InterPro" id="IPR029061">
    <property type="entry name" value="THDP-binding"/>
</dbReference>
<dbReference type="AlphaFoldDB" id="A0A383B162"/>
<dbReference type="GO" id="GO:0000287">
    <property type="term" value="F:magnesium ion binding"/>
    <property type="evidence" value="ECO:0007669"/>
    <property type="project" value="InterPro"/>
</dbReference>
<reference evidence="4" key="1">
    <citation type="submission" date="2018-05" db="EMBL/GenBank/DDBJ databases">
        <authorList>
            <person name="Lanie J.A."/>
            <person name="Ng W.-L."/>
            <person name="Kazmierczak K.M."/>
            <person name="Andrzejewski T.M."/>
            <person name="Davidsen T.M."/>
            <person name="Wayne K.J."/>
            <person name="Tettelin H."/>
            <person name="Glass J.I."/>
            <person name="Rusch D."/>
            <person name="Podicherti R."/>
            <person name="Tsui H.-C.T."/>
            <person name="Winkler M.E."/>
        </authorList>
    </citation>
    <scope>NUCLEOTIDE SEQUENCE</scope>
</reference>